<protein>
    <recommendedName>
        <fullName evidence="10">TM2 domain-containing protein</fullName>
    </recommendedName>
</protein>
<keyword evidence="3 8" id="KW-0812">Transmembrane</keyword>
<feature type="domain" description="TM2" evidence="10">
    <location>
        <begin position="209"/>
        <end position="257"/>
    </location>
</feature>
<dbReference type="Pfam" id="PF05154">
    <property type="entry name" value="TM2"/>
    <property type="match status" value="1"/>
</dbReference>
<evidence type="ECO:0000259" key="10">
    <source>
        <dbReference type="Pfam" id="PF05154"/>
    </source>
</evidence>
<evidence type="ECO:0000256" key="3">
    <source>
        <dbReference type="ARBA" id="ARBA00022692"/>
    </source>
</evidence>
<evidence type="ECO:0000256" key="9">
    <source>
        <dbReference type="SAM" id="SignalP"/>
    </source>
</evidence>
<dbReference type="PANTHER" id="PTHR21016">
    <property type="entry name" value="BETA-AMYLOID BINDING PROTEIN-RELATED"/>
    <property type="match status" value="1"/>
</dbReference>
<feature type="chain" id="PRO_5041710744" description="TM2 domain-containing protein" evidence="9">
    <location>
        <begin position="23"/>
        <end position="273"/>
    </location>
</feature>
<keyword evidence="6 8" id="KW-0472">Membrane</keyword>
<evidence type="ECO:0000256" key="8">
    <source>
        <dbReference type="SAM" id="Phobius"/>
    </source>
</evidence>
<sequence length="273" mass="29858">MMYTKVLMALFLFAVVLQVRSATVPPLPVQDDYNPLLPNQDGKSGSSSNTYSSITYESTSSTLTPTTFKTISDNVKGTTSVPPTTENPATANCPDDVDCSLLGGDCILCWFNKYCRYGSTQSAVCSALDGVTCINENGIRNGNFTKEYKCAYCYQLHQSNYTCSQVNATCTIKTAPRQYYISECTVHDNILCLGQRTFKKKQLCNWTSGYKWSTALALSVTLGGFGVDRFYLGLWRQGIGKLFSFGGLGVWTLVDVILIATGYIGPADGSLYI</sequence>
<dbReference type="GO" id="GO:0016020">
    <property type="term" value="C:membrane"/>
    <property type="evidence" value="ECO:0007669"/>
    <property type="project" value="UniProtKB-SubCell"/>
</dbReference>
<name>A0AA89C2L1_PINIB</name>
<evidence type="ECO:0000256" key="7">
    <source>
        <dbReference type="ARBA" id="ARBA00023180"/>
    </source>
</evidence>
<keyword evidence="7" id="KW-0325">Glycoprotein</keyword>
<feature type="signal peptide" evidence="9">
    <location>
        <begin position="1"/>
        <end position="22"/>
    </location>
</feature>
<comment type="caution">
    <text evidence="11">The sequence shown here is derived from an EMBL/GenBank/DDBJ whole genome shotgun (WGS) entry which is preliminary data.</text>
</comment>
<keyword evidence="4 9" id="KW-0732">Signal</keyword>
<feature type="transmembrane region" description="Helical" evidence="8">
    <location>
        <begin position="243"/>
        <end position="264"/>
    </location>
</feature>
<keyword evidence="12" id="KW-1185">Reference proteome</keyword>
<dbReference type="InterPro" id="IPR007829">
    <property type="entry name" value="TM2"/>
</dbReference>
<evidence type="ECO:0000313" key="12">
    <source>
        <dbReference type="Proteomes" id="UP001186944"/>
    </source>
</evidence>
<organism evidence="11 12">
    <name type="scientific">Pinctada imbricata</name>
    <name type="common">Atlantic pearl-oyster</name>
    <name type="synonym">Pinctada martensii</name>
    <dbReference type="NCBI Taxonomy" id="66713"/>
    <lineage>
        <taxon>Eukaryota</taxon>
        <taxon>Metazoa</taxon>
        <taxon>Spiralia</taxon>
        <taxon>Lophotrochozoa</taxon>
        <taxon>Mollusca</taxon>
        <taxon>Bivalvia</taxon>
        <taxon>Autobranchia</taxon>
        <taxon>Pteriomorphia</taxon>
        <taxon>Pterioida</taxon>
        <taxon>Pterioidea</taxon>
        <taxon>Pteriidae</taxon>
        <taxon>Pinctada</taxon>
    </lineage>
</organism>
<dbReference type="AlphaFoldDB" id="A0AA89C2L1"/>
<keyword evidence="5 8" id="KW-1133">Transmembrane helix</keyword>
<evidence type="ECO:0000256" key="1">
    <source>
        <dbReference type="ARBA" id="ARBA00004141"/>
    </source>
</evidence>
<evidence type="ECO:0000256" key="6">
    <source>
        <dbReference type="ARBA" id="ARBA00023136"/>
    </source>
</evidence>
<reference evidence="11" key="1">
    <citation type="submission" date="2019-08" db="EMBL/GenBank/DDBJ databases">
        <title>The improved chromosome-level genome for the pearl oyster Pinctada fucata martensii using PacBio sequencing and Hi-C.</title>
        <authorList>
            <person name="Zheng Z."/>
        </authorList>
    </citation>
    <scope>NUCLEOTIDE SEQUENCE</scope>
    <source>
        <strain evidence="11">ZZ-2019</strain>
        <tissue evidence="11">Adductor muscle</tissue>
    </source>
</reference>
<dbReference type="Proteomes" id="UP001186944">
    <property type="component" value="Unassembled WGS sequence"/>
</dbReference>
<dbReference type="InterPro" id="IPR050932">
    <property type="entry name" value="TM2D1-3-like"/>
</dbReference>
<comment type="subcellular location">
    <subcellularLocation>
        <location evidence="1">Membrane</location>
        <topology evidence="1">Multi-pass membrane protein</topology>
    </subcellularLocation>
</comment>
<evidence type="ECO:0000313" key="11">
    <source>
        <dbReference type="EMBL" id="KAK3098727.1"/>
    </source>
</evidence>
<dbReference type="EMBL" id="VSWD01000007">
    <property type="protein sequence ID" value="KAK3098727.1"/>
    <property type="molecule type" value="Genomic_DNA"/>
</dbReference>
<evidence type="ECO:0000256" key="4">
    <source>
        <dbReference type="ARBA" id="ARBA00022729"/>
    </source>
</evidence>
<feature type="transmembrane region" description="Helical" evidence="8">
    <location>
        <begin position="212"/>
        <end position="231"/>
    </location>
</feature>
<comment type="similarity">
    <text evidence="2">Belongs to the TM2 family.</text>
</comment>
<proteinExistence type="inferred from homology"/>
<evidence type="ECO:0000256" key="5">
    <source>
        <dbReference type="ARBA" id="ARBA00022989"/>
    </source>
</evidence>
<evidence type="ECO:0000256" key="2">
    <source>
        <dbReference type="ARBA" id="ARBA00008284"/>
    </source>
</evidence>
<accession>A0AA89C2L1</accession>
<dbReference type="PANTHER" id="PTHR21016:SF7">
    <property type="entry name" value="TM2 DOMAIN-CONTAINING PROTEIN 3"/>
    <property type="match status" value="1"/>
</dbReference>
<gene>
    <name evidence="11" type="ORF">FSP39_022433</name>
</gene>